<dbReference type="PANTHER" id="PTHR31602:SF81">
    <property type="entry name" value="GROWTH-REGULATING FACTOR 9"/>
    <property type="match status" value="1"/>
</dbReference>
<dbReference type="GO" id="GO:0006351">
    <property type="term" value="P:DNA-templated transcription"/>
    <property type="evidence" value="ECO:0007669"/>
    <property type="project" value="UniProtKB-UniRule"/>
</dbReference>
<dbReference type="EMBL" id="BPVZ01000009">
    <property type="protein sequence ID" value="GKU95410.1"/>
    <property type="molecule type" value="Genomic_DNA"/>
</dbReference>
<organism evidence="5 6">
    <name type="scientific">Rubroshorea leprosula</name>
    <dbReference type="NCBI Taxonomy" id="152421"/>
    <lineage>
        <taxon>Eukaryota</taxon>
        <taxon>Viridiplantae</taxon>
        <taxon>Streptophyta</taxon>
        <taxon>Embryophyta</taxon>
        <taxon>Tracheophyta</taxon>
        <taxon>Spermatophyta</taxon>
        <taxon>Magnoliopsida</taxon>
        <taxon>eudicotyledons</taxon>
        <taxon>Gunneridae</taxon>
        <taxon>Pentapetalae</taxon>
        <taxon>rosids</taxon>
        <taxon>malvids</taxon>
        <taxon>Malvales</taxon>
        <taxon>Dipterocarpaceae</taxon>
        <taxon>Rubroshorea</taxon>
    </lineage>
</organism>
<keyword evidence="6" id="KW-1185">Reference proteome</keyword>
<evidence type="ECO:0000256" key="1">
    <source>
        <dbReference type="ARBA" id="ARBA00023242"/>
    </source>
</evidence>
<dbReference type="InterPro" id="IPR014977">
    <property type="entry name" value="WRC_dom"/>
</dbReference>
<dbReference type="PROSITE" id="PS51667">
    <property type="entry name" value="WRC"/>
    <property type="match status" value="1"/>
</dbReference>
<keyword evidence="1 3" id="KW-0539">Nucleus</keyword>
<feature type="domain" description="WRC" evidence="4">
    <location>
        <begin position="13"/>
        <end position="57"/>
    </location>
</feature>
<keyword evidence="3" id="KW-0010">Activator</keyword>
<dbReference type="AlphaFoldDB" id="A0AAV5IDQ8"/>
<comment type="caution">
    <text evidence="2">Lacks conserved residue(s) required for the propagation of feature annotation.</text>
</comment>
<comment type="function">
    <text evidence="3">Transcription activator.</text>
</comment>
<keyword evidence="3" id="KW-0804">Transcription</keyword>
<gene>
    <name evidence="5" type="ORF">SLEP1_g8774</name>
</gene>
<comment type="subcellular location">
    <subcellularLocation>
        <location evidence="3">Nucleus</location>
    </subcellularLocation>
</comment>
<accession>A0AAV5IDQ8</accession>
<comment type="similarity">
    <text evidence="3">Belongs to the GRF family.</text>
</comment>
<protein>
    <recommendedName>
        <fullName evidence="3">Growth-regulating factor</fullName>
    </recommendedName>
</protein>
<proteinExistence type="inferred from homology"/>
<dbReference type="Pfam" id="PF08879">
    <property type="entry name" value="WRC"/>
    <property type="match status" value="1"/>
</dbReference>
<comment type="caution">
    <text evidence="5">The sequence shown here is derived from an EMBL/GenBank/DDBJ whole genome shotgun (WGS) entry which is preliminary data.</text>
</comment>
<reference evidence="5 6" key="1">
    <citation type="journal article" date="2021" name="Commun. Biol.">
        <title>The genome of Shorea leprosula (Dipterocarpaceae) highlights the ecological relevance of drought in aseasonal tropical rainforests.</title>
        <authorList>
            <person name="Ng K.K.S."/>
            <person name="Kobayashi M.J."/>
            <person name="Fawcett J.A."/>
            <person name="Hatakeyama M."/>
            <person name="Paape T."/>
            <person name="Ng C.H."/>
            <person name="Ang C.C."/>
            <person name="Tnah L.H."/>
            <person name="Lee C.T."/>
            <person name="Nishiyama T."/>
            <person name="Sese J."/>
            <person name="O'Brien M.J."/>
            <person name="Copetti D."/>
            <person name="Mohd Noor M.I."/>
            <person name="Ong R.C."/>
            <person name="Putra M."/>
            <person name="Sireger I.Z."/>
            <person name="Indrioko S."/>
            <person name="Kosugi Y."/>
            <person name="Izuno A."/>
            <person name="Isagi Y."/>
            <person name="Lee S.L."/>
            <person name="Shimizu K.K."/>
        </authorList>
    </citation>
    <scope>NUCLEOTIDE SEQUENCE [LARGE SCALE GENOMIC DNA]</scope>
    <source>
        <strain evidence="5">214</strain>
    </source>
</reference>
<keyword evidence="3" id="KW-0805">Transcription regulation</keyword>
<evidence type="ECO:0000313" key="6">
    <source>
        <dbReference type="Proteomes" id="UP001054252"/>
    </source>
</evidence>
<dbReference type="InterPro" id="IPR031137">
    <property type="entry name" value="GRF"/>
</dbReference>
<dbReference type="PANTHER" id="PTHR31602">
    <property type="entry name" value="GROWTH-REGULATING FACTOR 5"/>
    <property type="match status" value="1"/>
</dbReference>
<dbReference type="GO" id="GO:0005634">
    <property type="term" value="C:nucleus"/>
    <property type="evidence" value="ECO:0007669"/>
    <property type="project" value="UniProtKB-SubCell"/>
</dbReference>
<dbReference type="GO" id="GO:0005524">
    <property type="term" value="F:ATP binding"/>
    <property type="evidence" value="ECO:0007669"/>
    <property type="project" value="UniProtKB-UniRule"/>
</dbReference>
<name>A0AAV5IDQ8_9ROSI</name>
<sequence length="104" mass="11824">MGHCIWSIRMDWIQIQGGVGEQNEKKWKCNKEAVPDHKHCKRHIHRGKHRSRKLVEACQAGTPRAIASTDHPISLPVDSSSNSNCHPKSVLQLQWGYLKSHPSL</sequence>
<evidence type="ECO:0000256" key="2">
    <source>
        <dbReference type="PROSITE-ProRule" id="PRU01002"/>
    </source>
</evidence>
<comment type="domain">
    <text evidence="3">The QLQ domain and WRC domain may be involved in protein-protein interaction and DNA-binding, respectively.</text>
</comment>
<dbReference type="Proteomes" id="UP001054252">
    <property type="component" value="Unassembled WGS sequence"/>
</dbReference>
<evidence type="ECO:0000256" key="3">
    <source>
        <dbReference type="RuleBase" id="RU367127"/>
    </source>
</evidence>
<evidence type="ECO:0000259" key="4">
    <source>
        <dbReference type="PROSITE" id="PS51667"/>
    </source>
</evidence>
<evidence type="ECO:0000313" key="5">
    <source>
        <dbReference type="EMBL" id="GKU95410.1"/>
    </source>
</evidence>
<dbReference type="GO" id="GO:0032502">
    <property type="term" value="P:developmental process"/>
    <property type="evidence" value="ECO:0007669"/>
    <property type="project" value="InterPro"/>
</dbReference>